<dbReference type="InterPro" id="IPR050819">
    <property type="entry name" value="Tripeptidyl-peptidase_I"/>
</dbReference>
<dbReference type="EC" id="3.4.14.10" evidence="5"/>
<dbReference type="SUPFAM" id="SSF54897">
    <property type="entry name" value="Protease propeptides/inhibitors"/>
    <property type="match status" value="1"/>
</dbReference>
<keyword evidence="8 12" id="KW-0378">Hydrolase</keyword>
<dbReference type="GO" id="GO:0006508">
    <property type="term" value="P:proteolysis"/>
    <property type="evidence" value="ECO:0007669"/>
    <property type="project" value="UniProtKB-KW"/>
</dbReference>
<evidence type="ECO:0000256" key="2">
    <source>
        <dbReference type="ARBA" id="ARBA00001913"/>
    </source>
</evidence>
<comment type="subcellular location">
    <subcellularLocation>
        <location evidence="4">Secreted</location>
        <location evidence="4">Extracellular space</location>
    </subcellularLocation>
</comment>
<dbReference type="AlphaFoldDB" id="A0A0B7KLS8"/>
<evidence type="ECO:0000256" key="12">
    <source>
        <dbReference type="PROSITE-ProRule" id="PRU01032"/>
    </source>
</evidence>
<proteinExistence type="predicted"/>
<keyword evidence="13" id="KW-0732">Signal</keyword>
<comment type="cofactor">
    <cofactor evidence="2">
        <name>Ca(2+)</name>
        <dbReference type="ChEBI" id="CHEBI:29108"/>
    </cofactor>
</comment>
<dbReference type="GO" id="GO:0004252">
    <property type="term" value="F:serine-type endopeptidase activity"/>
    <property type="evidence" value="ECO:0007669"/>
    <property type="project" value="UniProtKB-UniRule"/>
</dbReference>
<dbReference type="GO" id="GO:0005576">
    <property type="term" value="C:extracellular region"/>
    <property type="evidence" value="ECO:0007669"/>
    <property type="project" value="UniProtKB-SubCell"/>
</dbReference>
<feature type="active site" description="Charge relay system" evidence="12">
    <location>
        <position position="228"/>
    </location>
</feature>
<evidence type="ECO:0000256" key="3">
    <source>
        <dbReference type="ARBA" id="ARBA00002451"/>
    </source>
</evidence>
<dbReference type="SUPFAM" id="SSF52743">
    <property type="entry name" value="Subtilisin-like"/>
    <property type="match status" value="1"/>
</dbReference>
<dbReference type="PANTHER" id="PTHR14218:SF15">
    <property type="entry name" value="TRIPEPTIDYL-PEPTIDASE 1"/>
    <property type="match status" value="1"/>
</dbReference>
<evidence type="ECO:0000256" key="6">
    <source>
        <dbReference type="ARBA" id="ARBA00022670"/>
    </source>
</evidence>
<keyword evidence="11" id="KW-0865">Zymogen</keyword>
<evidence type="ECO:0000256" key="8">
    <source>
        <dbReference type="ARBA" id="ARBA00022801"/>
    </source>
</evidence>
<comment type="catalytic activity">
    <reaction evidence="1">
        <text>Release of an N-terminal tripeptide from a polypeptide.</text>
        <dbReference type="EC" id="3.4.14.10"/>
    </reaction>
</comment>
<evidence type="ECO:0000313" key="15">
    <source>
        <dbReference type="EMBL" id="CEO55765.1"/>
    </source>
</evidence>
<dbReference type="InterPro" id="IPR015366">
    <property type="entry name" value="S53_propep"/>
</dbReference>
<evidence type="ECO:0000256" key="5">
    <source>
        <dbReference type="ARBA" id="ARBA00012462"/>
    </source>
</evidence>
<evidence type="ECO:0000256" key="9">
    <source>
        <dbReference type="ARBA" id="ARBA00022825"/>
    </source>
</evidence>
<comment type="caution">
    <text evidence="12">Lacks conserved residue(s) required for the propagation of feature annotation.</text>
</comment>
<sequence length="506" mass="54641">MAFSVVALLGLVSLGSCATLVEQVSEVPSGWTQLRDEVSPDQSLWLSFALREPNIAELRTRLVSGTSKHLSDEEARLIRQPDQQDVDAVQNWLAENGIKDARQENDWIHVRTTVAAAEPLLGMKLHRYEFENGQQALRTTDPCLGKVTPGCIRELYKLPPAGPSENSTIRLGIAGFLEEYANYADAAQFLDRLAPDVASTGYNFSVELINGGENPQDPSKSGLEAALDIQYALALAHPAQLTYYYTGGRGVKLGDDGKPLAGELVDNEPYLEFLEYLLAKPTDEMPHVLSFSYGDDELSVPRAYAERICNMMGILTARGTTILSSSGDGGARGSRRSNCVTPEGKKVTMAVFPATCPWVTSVGGRDAVDGYVERLDGHLEGYYNSSMRAVPDISAVASRFEIVVGGRVTYVDGTSASAPLLASLIAVADHERAKRGKDPVGWINQHLYGRQAKGVFQDTITGESTSCPFDGDGGPGGWLAVEGWDAVTGLGVPNDFSEFLKFLVAI</sequence>
<dbReference type="GO" id="GO:0046872">
    <property type="term" value="F:metal ion binding"/>
    <property type="evidence" value="ECO:0007669"/>
    <property type="project" value="UniProtKB-KW"/>
</dbReference>
<accession>A0A0B7KLS8</accession>
<name>A0A0B7KLS8_BIOOC</name>
<evidence type="ECO:0000256" key="13">
    <source>
        <dbReference type="SAM" id="SignalP"/>
    </source>
</evidence>
<evidence type="ECO:0000259" key="14">
    <source>
        <dbReference type="PROSITE" id="PS51695"/>
    </source>
</evidence>
<comment type="function">
    <text evidence="3">Secreted tripeptidyl-peptidase which degrades proteins at acidic pHs and is involved in virulence.</text>
</comment>
<dbReference type="GO" id="GO:0008240">
    <property type="term" value="F:tripeptidyl-peptidase activity"/>
    <property type="evidence" value="ECO:0007669"/>
    <property type="project" value="UniProtKB-EC"/>
</dbReference>
<dbReference type="PROSITE" id="PS51695">
    <property type="entry name" value="SEDOLISIN"/>
    <property type="match status" value="1"/>
</dbReference>
<dbReference type="Pfam" id="PF00082">
    <property type="entry name" value="Peptidase_S8"/>
    <property type="match status" value="1"/>
</dbReference>
<dbReference type="Pfam" id="PF09286">
    <property type="entry name" value="Pro-kuma_activ"/>
    <property type="match status" value="1"/>
</dbReference>
<dbReference type="CDD" id="cd04056">
    <property type="entry name" value="Peptidases_S53"/>
    <property type="match status" value="1"/>
</dbReference>
<keyword evidence="6 12" id="KW-0645">Protease</keyword>
<keyword evidence="10" id="KW-0106">Calcium</keyword>
<dbReference type="EMBL" id="CDPU01000056">
    <property type="protein sequence ID" value="CEO55765.1"/>
    <property type="molecule type" value="Genomic_DNA"/>
</dbReference>
<evidence type="ECO:0000256" key="10">
    <source>
        <dbReference type="ARBA" id="ARBA00022837"/>
    </source>
</evidence>
<gene>
    <name evidence="15" type="ORF">BN869_000011823_1</name>
</gene>
<dbReference type="PANTHER" id="PTHR14218">
    <property type="entry name" value="PROTEASE S8 TRIPEPTIDYL PEPTIDASE I CLN2"/>
    <property type="match status" value="1"/>
</dbReference>
<dbReference type="SMART" id="SM00944">
    <property type="entry name" value="Pro-kuma_activ"/>
    <property type="match status" value="1"/>
</dbReference>
<feature type="domain" description="Peptidase S53" evidence="14">
    <location>
        <begin position="146"/>
        <end position="505"/>
    </location>
</feature>
<feature type="active site" description="Charge relay system" evidence="12">
    <location>
        <position position="415"/>
    </location>
</feature>
<organism evidence="15">
    <name type="scientific">Bionectria ochroleuca</name>
    <name type="common">Gliocladium roseum</name>
    <dbReference type="NCBI Taxonomy" id="29856"/>
    <lineage>
        <taxon>Eukaryota</taxon>
        <taxon>Fungi</taxon>
        <taxon>Dikarya</taxon>
        <taxon>Ascomycota</taxon>
        <taxon>Pezizomycotina</taxon>
        <taxon>Sordariomycetes</taxon>
        <taxon>Hypocreomycetidae</taxon>
        <taxon>Hypocreales</taxon>
        <taxon>Bionectriaceae</taxon>
        <taxon>Clonostachys</taxon>
    </lineage>
</organism>
<dbReference type="CDD" id="cd11377">
    <property type="entry name" value="Pro-peptidase_S53"/>
    <property type="match status" value="1"/>
</dbReference>
<protein>
    <recommendedName>
        <fullName evidence="5">tripeptidyl-peptidase II</fullName>
        <ecNumber evidence="5">3.4.14.10</ecNumber>
    </recommendedName>
</protein>
<evidence type="ECO:0000256" key="1">
    <source>
        <dbReference type="ARBA" id="ARBA00001910"/>
    </source>
</evidence>
<keyword evidence="7" id="KW-0479">Metal-binding</keyword>
<keyword evidence="9 12" id="KW-0720">Serine protease</keyword>
<evidence type="ECO:0000256" key="11">
    <source>
        <dbReference type="ARBA" id="ARBA00023145"/>
    </source>
</evidence>
<evidence type="ECO:0000256" key="7">
    <source>
        <dbReference type="ARBA" id="ARBA00022723"/>
    </source>
</evidence>
<dbReference type="Gene3D" id="3.40.50.200">
    <property type="entry name" value="Peptidase S8/S53 domain"/>
    <property type="match status" value="2"/>
</dbReference>
<evidence type="ECO:0000256" key="4">
    <source>
        <dbReference type="ARBA" id="ARBA00004239"/>
    </source>
</evidence>
<feature type="active site" description="Charge relay system" evidence="12">
    <location>
        <position position="224"/>
    </location>
</feature>
<dbReference type="InterPro" id="IPR036852">
    <property type="entry name" value="Peptidase_S8/S53_dom_sf"/>
</dbReference>
<feature type="chain" id="PRO_5002118771" description="tripeptidyl-peptidase II" evidence="13">
    <location>
        <begin position="18"/>
        <end position="506"/>
    </location>
</feature>
<reference evidence="15" key="1">
    <citation type="submission" date="2015-01" db="EMBL/GenBank/DDBJ databases">
        <authorList>
            <person name="Durling Mikael"/>
        </authorList>
    </citation>
    <scope>NUCLEOTIDE SEQUENCE</scope>
</reference>
<dbReference type="InterPro" id="IPR030400">
    <property type="entry name" value="Sedolisin_dom"/>
</dbReference>
<feature type="signal peptide" evidence="13">
    <location>
        <begin position="1"/>
        <end position="17"/>
    </location>
</feature>
<dbReference type="InterPro" id="IPR000209">
    <property type="entry name" value="Peptidase_S8/S53_dom"/>
</dbReference>